<reference evidence="2 3" key="1">
    <citation type="submission" date="2021-03" db="EMBL/GenBank/DDBJ databases">
        <title>Winogradskyella sp. nov., isolated from costal sediment.</title>
        <authorList>
            <person name="Gao C."/>
        </authorList>
    </citation>
    <scope>NUCLEOTIDE SEQUENCE [LARGE SCALE GENOMIC DNA]</scope>
    <source>
        <strain evidence="2 3">DF17</strain>
    </source>
</reference>
<dbReference type="EMBL" id="JAGEVF010000008">
    <property type="protein sequence ID" value="MBO3117165.1"/>
    <property type="molecule type" value="Genomic_DNA"/>
</dbReference>
<keyword evidence="3" id="KW-1185">Reference proteome</keyword>
<keyword evidence="1" id="KW-1133">Transmembrane helix</keyword>
<name>A0ABS3T342_9FLAO</name>
<gene>
    <name evidence="2" type="ORF">J4050_10430</name>
</gene>
<evidence type="ECO:0000313" key="3">
    <source>
        <dbReference type="Proteomes" id="UP000676776"/>
    </source>
</evidence>
<proteinExistence type="predicted"/>
<keyword evidence="1" id="KW-0812">Transmembrane</keyword>
<sequence length="249" mass="28784">MENKTSKYLKYAVGEIILVVIGILIALQINNWNEERKVRAQEVNYLKNLKADLEKEIENTKQFANYRYGKAQACSSLLNGTAPNSIEAVAEYTNLYERVFAWSEFVPNNNTFKELLSSGNLSLITNDNIKNGLLELDKRYTQITNGEHHMRREFEAYLYDPHVEHIDAVSFFDTTQPVYGYPNRLTAKDIPFEKHDKLIKEAAWQHNNAIFKNGLRLAFMNNGYLAGVHKELVYDIEEIVTLIDQEITK</sequence>
<keyword evidence="1" id="KW-0472">Membrane</keyword>
<evidence type="ECO:0000313" key="2">
    <source>
        <dbReference type="EMBL" id="MBO3117165.1"/>
    </source>
</evidence>
<feature type="transmembrane region" description="Helical" evidence="1">
    <location>
        <begin position="12"/>
        <end position="29"/>
    </location>
</feature>
<comment type="caution">
    <text evidence="2">The sequence shown here is derived from an EMBL/GenBank/DDBJ whole genome shotgun (WGS) entry which is preliminary data.</text>
</comment>
<dbReference type="Pfam" id="PF19578">
    <property type="entry name" value="DUF6090"/>
    <property type="match status" value="1"/>
</dbReference>
<protein>
    <submittedName>
        <fullName evidence="2">Uncharacterized protein</fullName>
    </submittedName>
</protein>
<dbReference type="Proteomes" id="UP000676776">
    <property type="component" value="Unassembled WGS sequence"/>
</dbReference>
<organism evidence="2 3">
    <name type="scientific">Winogradskyella pelagia</name>
    <dbReference type="NCBI Taxonomy" id="2819984"/>
    <lineage>
        <taxon>Bacteria</taxon>
        <taxon>Pseudomonadati</taxon>
        <taxon>Bacteroidota</taxon>
        <taxon>Flavobacteriia</taxon>
        <taxon>Flavobacteriales</taxon>
        <taxon>Flavobacteriaceae</taxon>
        <taxon>Winogradskyella</taxon>
    </lineage>
</organism>
<dbReference type="InterPro" id="IPR045749">
    <property type="entry name" value="DUF6090"/>
</dbReference>
<accession>A0ABS3T342</accession>
<evidence type="ECO:0000256" key="1">
    <source>
        <dbReference type="SAM" id="Phobius"/>
    </source>
</evidence>